<protein>
    <submittedName>
        <fullName evidence="2">Uncharacterized protein</fullName>
    </submittedName>
</protein>
<sequence length="1169" mass="124502">MTTPDQEQIRYALEHLAEHHAASGEIAKLRGLITPLWLDRKREHFGLDAYQSLSRDVSLALAHRPEGPGELPAFLRLCVLAATLNAIVTELPPQALTALTADGRGSQALASVAMITGRYEQARAFQAVARGQEPGQAAELWHRSATTAATLADDAQAGRLLAAAARGLTELGLPAGDLAGQAHARLSATSAQGASSWLLVTEAYTDLASADPEPHPRLDAALTALYSVDYELDDNDHALVEPLRALARALAASGRGDTLDMMIGQIASQDQRPPFSRYGRTLISLAVVAVGAAEGGEPERARTALDLAAGLGSGHRNVDRGLDLLLRERDFDDPTTWDSDHFTRVHRAGLLPDMRLRADEAAILAWADALVRPEADGVRRLAAKADRELDRLCDEEQRQVDHTRLGATRLDALNQREPLEPAILQEEQERGLLTRCYAAARLATALHHTGQDADRRFAEAITLTARLRAGHGGVVEVLLALAADLRAAPGETSKTITRIVDTARLDWARAVDTALDTAPDGTLDYAALVRRLAPARASAGDVTGLRLIAARTPAGHRHDPAKAELAYQLARAGDAEAARKLVAEIGRGRPRRGGVFRALGGALRYGIALADTHGMRRTWGSRRDSRRGLRDGLRYSRRREGHINAADDLRTWAALADTHRVLGSPSDGRRALRRALRTIAGLDSYLNPPKQVMPLLAAMIRPAVGLGETAILARVLHTMSGLGRPELMRDALADAVHDLNDLEADPPLGRRPLRLPDDARALLSQATLAAYDGRAHDPATLEDLGDVAAVVHAGGMLDREGGPQGRFRAFTALIRMGSPDAVDAALALIRSPELAAAPGALAELVAACVWTASGLDAAQVQALRELVAEQGAADPDTVAALIDLGLALPREAAGDVLADADRYAHRLRVDRPELLAGLARAGDDPVGLIARGAVAAVGTGASSVPGRLTSYLMAAAPAAQALDPGLPGRIWARIHDLRTFRTEERPAPVRASRRDVAAHILERVLITAFFYPVSLALTWVAVGLVAYLGGGERGPFWITAGVALIGAAAALRPARSVRQSSLNWFPFLGTTLGIAITAPIKFAQIALAVRLHPQGDTPLPRQAVPVLGALRLLSLTPGAWCLADGLVRHWIPPLSGVNVFAVFGIMTATAALNVAWSSLRLWSGSELPY</sequence>
<dbReference type="RefSeq" id="WP_155359655.1">
    <property type="nucleotide sequence ID" value="NZ_BAAAHL010000049.1"/>
</dbReference>
<dbReference type="Proteomes" id="UP000331127">
    <property type="component" value="Unassembled WGS sequence"/>
</dbReference>
<proteinExistence type="predicted"/>
<keyword evidence="1" id="KW-0812">Transmembrane</keyword>
<reference evidence="2 3" key="1">
    <citation type="submission" date="2019-10" db="EMBL/GenBank/DDBJ databases">
        <title>Whole genome shotgun sequence of Acrocarpospora macrocephala NBRC 16266.</title>
        <authorList>
            <person name="Ichikawa N."/>
            <person name="Kimura A."/>
            <person name="Kitahashi Y."/>
            <person name="Komaki H."/>
            <person name="Oguchi A."/>
        </authorList>
    </citation>
    <scope>NUCLEOTIDE SEQUENCE [LARGE SCALE GENOMIC DNA]</scope>
    <source>
        <strain evidence="2 3">NBRC 16266</strain>
    </source>
</reference>
<feature type="transmembrane region" description="Helical" evidence="1">
    <location>
        <begin position="1004"/>
        <end position="1028"/>
    </location>
</feature>
<keyword evidence="1" id="KW-0472">Membrane</keyword>
<dbReference type="AlphaFoldDB" id="A0A5M3X4B2"/>
<accession>A0A5M3X4B2</accession>
<feature type="transmembrane region" description="Helical" evidence="1">
    <location>
        <begin position="1034"/>
        <end position="1052"/>
    </location>
</feature>
<keyword evidence="3" id="KW-1185">Reference proteome</keyword>
<dbReference type="EMBL" id="BLAE01000060">
    <property type="protein sequence ID" value="GES14481.1"/>
    <property type="molecule type" value="Genomic_DNA"/>
</dbReference>
<feature type="transmembrane region" description="Helical" evidence="1">
    <location>
        <begin position="1139"/>
        <end position="1159"/>
    </location>
</feature>
<organism evidence="2 3">
    <name type="scientific">Acrocarpospora macrocephala</name>
    <dbReference type="NCBI Taxonomy" id="150177"/>
    <lineage>
        <taxon>Bacteria</taxon>
        <taxon>Bacillati</taxon>
        <taxon>Actinomycetota</taxon>
        <taxon>Actinomycetes</taxon>
        <taxon>Streptosporangiales</taxon>
        <taxon>Streptosporangiaceae</taxon>
        <taxon>Acrocarpospora</taxon>
    </lineage>
</organism>
<feature type="transmembrane region" description="Helical" evidence="1">
    <location>
        <begin position="1064"/>
        <end position="1089"/>
    </location>
</feature>
<keyword evidence="1" id="KW-1133">Transmembrane helix</keyword>
<gene>
    <name evidence="2" type="ORF">Amac_080780</name>
</gene>
<comment type="caution">
    <text evidence="2">The sequence shown here is derived from an EMBL/GenBank/DDBJ whole genome shotgun (WGS) entry which is preliminary data.</text>
</comment>
<evidence type="ECO:0000313" key="2">
    <source>
        <dbReference type="EMBL" id="GES14481.1"/>
    </source>
</evidence>
<evidence type="ECO:0000256" key="1">
    <source>
        <dbReference type="SAM" id="Phobius"/>
    </source>
</evidence>
<name>A0A5M3X4B2_9ACTN</name>
<evidence type="ECO:0000313" key="3">
    <source>
        <dbReference type="Proteomes" id="UP000331127"/>
    </source>
</evidence>